<dbReference type="PANTHER" id="PTHR22930">
    <property type="match status" value="1"/>
</dbReference>
<name>A0A5D3D1Q0_CUCMM</name>
<dbReference type="Proteomes" id="UP000321947">
    <property type="component" value="Unassembled WGS sequence"/>
</dbReference>
<dbReference type="PANTHER" id="PTHR22930:SF293">
    <property type="entry name" value="PROTEIN ALP1-LIKE"/>
    <property type="match status" value="1"/>
</dbReference>
<accession>A0A5D3D1Q0</accession>
<dbReference type="EMBL" id="SSTD01008307">
    <property type="protein sequence ID" value="TYK16389.1"/>
    <property type="molecule type" value="Genomic_DNA"/>
</dbReference>
<gene>
    <name evidence="2" type="ORF">E5676_scaffold21G001830</name>
</gene>
<proteinExistence type="predicted"/>
<evidence type="ECO:0000313" key="3">
    <source>
        <dbReference type="Proteomes" id="UP000321947"/>
    </source>
</evidence>
<protein>
    <submittedName>
        <fullName evidence="2">Putative nuclease HARBI1</fullName>
    </submittedName>
</protein>
<organism evidence="2 3">
    <name type="scientific">Cucumis melo var. makuwa</name>
    <name type="common">Oriental melon</name>
    <dbReference type="NCBI Taxonomy" id="1194695"/>
    <lineage>
        <taxon>Eukaryota</taxon>
        <taxon>Viridiplantae</taxon>
        <taxon>Streptophyta</taxon>
        <taxon>Embryophyta</taxon>
        <taxon>Tracheophyta</taxon>
        <taxon>Spermatophyta</taxon>
        <taxon>Magnoliopsida</taxon>
        <taxon>eudicotyledons</taxon>
        <taxon>Gunneridae</taxon>
        <taxon>Pentapetalae</taxon>
        <taxon>rosids</taxon>
        <taxon>fabids</taxon>
        <taxon>Cucurbitales</taxon>
        <taxon>Cucurbitaceae</taxon>
        <taxon>Benincaseae</taxon>
        <taxon>Cucumis</taxon>
    </lineage>
</organism>
<comment type="caution">
    <text evidence="2">The sequence shown here is derived from an EMBL/GenBank/DDBJ whole genome shotgun (WGS) entry which is preliminary data.</text>
</comment>
<sequence length="259" mass="29624">MDPRSLVVVLTAFTVAQRQLLLTLECVTRTYAILCLLLRTVTGLTLTEIVDVEEMVVMFLHVLIHDVKNRVIQREFVRSGETILRYFNLVLLAMIRLHDELIKKPVTVKNTCTDARWKCFEPIGKDLQQICAFLETRLHDQTYCTIYVMRAIQTQRDFLPHAEARGITCKSGVALEMHQPLRNNTSTLNTHPRGMSWKVILPLQVQCRTIVACCLLHNLINKEMTNGKNLDNVDGEDSVYATTTACDDIQYIETTNGWT</sequence>
<dbReference type="Pfam" id="PF26138">
    <property type="entry name" value="DUF8040"/>
    <property type="match status" value="1"/>
</dbReference>
<evidence type="ECO:0000259" key="1">
    <source>
        <dbReference type="Pfam" id="PF26138"/>
    </source>
</evidence>
<dbReference type="InterPro" id="IPR058353">
    <property type="entry name" value="DUF8040"/>
</dbReference>
<reference evidence="2 3" key="1">
    <citation type="submission" date="2019-08" db="EMBL/GenBank/DDBJ databases">
        <title>Draft genome sequences of two oriental melons (Cucumis melo L. var makuwa).</title>
        <authorList>
            <person name="Kwon S.-Y."/>
        </authorList>
    </citation>
    <scope>NUCLEOTIDE SEQUENCE [LARGE SCALE GENOMIC DNA]</scope>
    <source>
        <strain evidence="3">cv. Chang Bougi</strain>
        <tissue evidence="2">Leaf</tissue>
    </source>
</reference>
<evidence type="ECO:0000313" key="2">
    <source>
        <dbReference type="EMBL" id="TYK16389.1"/>
    </source>
</evidence>
<dbReference type="AlphaFoldDB" id="A0A5D3D1Q0"/>
<dbReference type="InterPro" id="IPR045249">
    <property type="entry name" value="HARBI1-like"/>
</dbReference>
<feature type="domain" description="DUF8040" evidence="1">
    <location>
        <begin position="28"/>
        <end position="95"/>
    </location>
</feature>